<dbReference type="SUPFAM" id="SSF53474">
    <property type="entry name" value="alpha/beta-Hydrolases"/>
    <property type="match status" value="1"/>
</dbReference>
<dbReference type="Gene3D" id="3.40.50.1820">
    <property type="entry name" value="alpha/beta hydrolase"/>
    <property type="match status" value="1"/>
</dbReference>
<evidence type="ECO:0000313" key="4">
    <source>
        <dbReference type="Proteomes" id="UP000000765"/>
    </source>
</evidence>
<dbReference type="AlphaFoldDB" id="A0PSU3"/>
<dbReference type="InterPro" id="IPR050266">
    <property type="entry name" value="AB_hydrolase_sf"/>
</dbReference>
<dbReference type="PANTHER" id="PTHR43798:SF31">
    <property type="entry name" value="AB HYDROLASE SUPERFAMILY PROTEIN YCLE"/>
    <property type="match status" value="1"/>
</dbReference>
<dbReference type="ESTHER" id="mycua-a0psu3">
    <property type="family name" value="Haloperoxidase"/>
</dbReference>
<dbReference type="eggNOG" id="COG2267">
    <property type="taxonomic scope" value="Bacteria"/>
</dbReference>
<evidence type="ECO:0000313" key="3">
    <source>
        <dbReference type="EMBL" id="ABL05412.1"/>
    </source>
</evidence>
<keyword evidence="1 3" id="KW-0378">Hydrolase</keyword>
<accession>A0PSU3</accession>
<organism evidence="3 4">
    <name type="scientific">Mycobacterium ulcerans (strain Agy99)</name>
    <dbReference type="NCBI Taxonomy" id="362242"/>
    <lineage>
        <taxon>Bacteria</taxon>
        <taxon>Bacillati</taxon>
        <taxon>Actinomycetota</taxon>
        <taxon>Actinomycetes</taxon>
        <taxon>Mycobacteriales</taxon>
        <taxon>Mycobacteriaceae</taxon>
        <taxon>Mycobacterium</taxon>
        <taxon>Mycobacterium ulcerans group</taxon>
    </lineage>
</organism>
<dbReference type="KEGG" id="mul:MUL_3195"/>
<proteinExistence type="predicted"/>
<dbReference type="GO" id="GO:0016787">
    <property type="term" value="F:hydrolase activity"/>
    <property type="evidence" value="ECO:0007669"/>
    <property type="project" value="UniProtKB-KW"/>
</dbReference>
<dbReference type="InterPro" id="IPR029058">
    <property type="entry name" value="AB_hydrolase_fold"/>
</dbReference>
<dbReference type="HOGENOM" id="CLU_020336_12_0_11"/>
<gene>
    <name evidence="3" type="ordered locus">MUL_3195</name>
</gene>
<sequence length="342" mass="37845">MKYPRRRPHKRRRDVHTAHRYPSRPALARMCGERRSQEIHPVERISALGSKPMESAAQPHRIEVGETVCNDGTVIGHTAAGEGPALALLPGWSLTAQIFRHQLAGLSHTWRVLAIDHRGHGRSSTPQLGYHIHRLAADLRTVLQTHQLDQVHLLGHSMGCAVIWSYLELFGTDRLASLLLVDQMPCALRNPAWTGAQALEAGATMDPTGLFAFTDRLRADGDDPRPDFVTEVVSEGIGADELAWPVEQGQTLDRRCAADLIFDVATHDWRGLMAHIGLPTLVLAGDSVNVPIASQRWMWQQIPGAQFARVPGRRGGTHFPFLENPQTFNDVVSQHLCAHRPG</sequence>
<protein>
    <submittedName>
        <fullName evidence="3">Conserved hypothetical hydrolase</fullName>
    </submittedName>
</protein>
<reference evidence="3 4" key="1">
    <citation type="journal article" date="2007" name="Genome Res.">
        <title>Reductive evolution and niche adaptation inferred from the genome of Mycobacterium ulcerans, the causative agent of Buruli ulcer.</title>
        <authorList>
            <person name="Stinear T.P."/>
            <person name="Seemann T."/>
            <person name="Pidot S."/>
            <person name="Frigui W."/>
            <person name="Reysset G."/>
            <person name="Garnier T."/>
            <person name="Meurice G."/>
            <person name="Simon D."/>
            <person name="Bouchier C."/>
            <person name="Ma L."/>
            <person name="Tichit M."/>
            <person name="Porter J.L."/>
            <person name="Ryan J."/>
            <person name="Johnson P.D."/>
            <person name="Davies J.K."/>
            <person name="Jenkin G.A."/>
            <person name="Small P.L."/>
            <person name="Jones L.M."/>
            <person name="Tekaia F."/>
            <person name="Laval F."/>
            <person name="Daffe M."/>
            <person name="Parkhill J."/>
            <person name="Cole S.T."/>
        </authorList>
    </citation>
    <scope>NUCLEOTIDE SEQUENCE [LARGE SCALE GENOMIC DNA]</scope>
    <source>
        <strain evidence="3 4">Agy99</strain>
    </source>
</reference>
<dbReference type="Pfam" id="PF00561">
    <property type="entry name" value="Abhydrolase_1"/>
    <property type="match status" value="1"/>
</dbReference>
<name>A0PSU3_MYCUA</name>
<evidence type="ECO:0000259" key="2">
    <source>
        <dbReference type="Pfam" id="PF00561"/>
    </source>
</evidence>
<evidence type="ECO:0000256" key="1">
    <source>
        <dbReference type="ARBA" id="ARBA00022801"/>
    </source>
</evidence>
<dbReference type="GO" id="GO:0016020">
    <property type="term" value="C:membrane"/>
    <property type="evidence" value="ECO:0007669"/>
    <property type="project" value="TreeGrafter"/>
</dbReference>
<dbReference type="InterPro" id="IPR000073">
    <property type="entry name" value="AB_hydrolase_1"/>
</dbReference>
<dbReference type="EMBL" id="CP000325">
    <property type="protein sequence ID" value="ABL05412.1"/>
    <property type="molecule type" value="Genomic_DNA"/>
</dbReference>
<dbReference type="Proteomes" id="UP000000765">
    <property type="component" value="Chromosome"/>
</dbReference>
<feature type="domain" description="AB hydrolase-1" evidence="2">
    <location>
        <begin position="84"/>
        <end position="186"/>
    </location>
</feature>
<dbReference type="PANTHER" id="PTHR43798">
    <property type="entry name" value="MONOACYLGLYCEROL LIPASE"/>
    <property type="match status" value="1"/>
</dbReference>